<sequence length="284" mass="33356">MMVKKKIQISRGSIDPTKIDNLQLSIQISLDGFSFCTLNKVTNTVDLLSYVPFSEPSVNPEKHLDNVITAFNNESALQFKYSNVNICHTNNLSTIVPRELFNEHNLKGYLKYNLKVYENDFIAYDKISTHEMINVYVPFVNINNFFIDKFGEFEYKHSTTIFLQNILNVYKLSEKPHFFAHIHGNQLDLIAIANNQLQLSNSFTFQNKTDFIYYLLFCAEQLRFNPEYLELVFLGEVIENDSLYNIAYKYIKNVSFLENRSPYNYSDAFNDDIKRQYFLLLHQN</sequence>
<dbReference type="Pfam" id="PF12864">
    <property type="entry name" value="DUF3822"/>
    <property type="match status" value="1"/>
</dbReference>
<keyword evidence="2" id="KW-1185">Reference proteome</keyword>
<comment type="caution">
    <text evidence="1">The sequence shown here is derived from an EMBL/GenBank/DDBJ whole genome shotgun (WGS) entry which is preliminary data.</text>
</comment>
<reference evidence="2" key="1">
    <citation type="journal article" date="2019" name="Int. J. Syst. Evol. Microbiol.">
        <title>The Global Catalogue of Microorganisms (GCM) 10K type strain sequencing project: providing services to taxonomists for standard genome sequencing and annotation.</title>
        <authorList>
            <consortium name="The Broad Institute Genomics Platform"/>
            <consortium name="The Broad Institute Genome Sequencing Center for Infectious Disease"/>
            <person name="Wu L."/>
            <person name="Ma J."/>
        </authorList>
    </citation>
    <scope>NUCLEOTIDE SEQUENCE [LARGE SCALE GENOMIC DNA]</scope>
    <source>
        <strain evidence="2">CCUG 61485</strain>
    </source>
</reference>
<name>A0ABW3Y5N5_9FLAO</name>
<dbReference type="CDD" id="cd24013">
    <property type="entry name" value="ASKHA_ATPase_BT3980-like"/>
    <property type="match status" value="1"/>
</dbReference>
<accession>A0ABW3Y5N5</accession>
<proteinExistence type="predicted"/>
<evidence type="ECO:0000313" key="2">
    <source>
        <dbReference type="Proteomes" id="UP001597201"/>
    </source>
</evidence>
<evidence type="ECO:0000313" key="1">
    <source>
        <dbReference type="EMBL" id="MFD1316578.1"/>
    </source>
</evidence>
<dbReference type="Proteomes" id="UP001597201">
    <property type="component" value="Unassembled WGS sequence"/>
</dbReference>
<protein>
    <submittedName>
        <fullName evidence="1">DUF3822 family protein</fullName>
    </submittedName>
</protein>
<dbReference type="Gene3D" id="3.30.420.260">
    <property type="match status" value="1"/>
</dbReference>
<gene>
    <name evidence="1" type="ORF">ACFQ39_13210</name>
</gene>
<dbReference type="Gene3D" id="3.30.420.250">
    <property type="match status" value="1"/>
</dbReference>
<organism evidence="1 2">
    <name type="scientific">Namhaeicola litoreus</name>
    <dbReference type="NCBI Taxonomy" id="1052145"/>
    <lineage>
        <taxon>Bacteria</taxon>
        <taxon>Pseudomonadati</taxon>
        <taxon>Bacteroidota</taxon>
        <taxon>Flavobacteriia</taxon>
        <taxon>Flavobacteriales</taxon>
        <taxon>Flavobacteriaceae</taxon>
        <taxon>Namhaeicola</taxon>
    </lineage>
</organism>
<dbReference type="InterPro" id="IPR024213">
    <property type="entry name" value="DUF3822"/>
</dbReference>
<dbReference type="RefSeq" id="WP_377179689.1">
    <property type="nucleotide sequence ID" value="NZ_JBHTMY010000003.1"/>
</dbReference>
<dbReference type="EMBL" id="JBHTMY010000003">
    <property type="protein sequence ID" value="MFD1316578.1"/>
    <property type="molecule type" value="Genomic_DNA"/>
</dbReference>